<dbReference type="GO" id="GO:0007165">
    <property type="term" value="P:signal transduction"/>
    <property type="evidence" value="ECO:0007669"/>
    <property type="project" value="InterPro"/>
</dbReference>
<dbReference type="Pfam" id="PF07228">
    <property type="entry name" value="SpoIIE"/>
    <property type="match status" value="1"/>
</dbReference>
<evidence type="ECO:0000256" key="3">
    <source>
        <dbReference type="SAM" id="MobiDB-lite"/>
    </source>
</evidence>
<keyword evidence="4" id="KW-0472">Membrane</keyword>
<feature type="transmembrane region" description="Helical" evidence="4">
    <location>
        <begin position="20"/>
        <end position="39"/>
    </location>
</feature>
<dbReference type="Proteomes" id="UP000231990">
    <property type="component" value="Unassembled WGS sequence"/>
</dbReference>
<dbReference type="Proteomes" id="UP000231962">
    <property type="component" value="Unassembled WGS sequence"/>
</dbReference>
<dbReference type="PROSITE" id="PS50885">
    <property type="entry name" value="HAMP"/>
    <property type="match status" value="1"/>
</dbReference>
<keyword evidence="1" id="KW-0378">Hydrolase</keyword>
<evidence type="ECO:0000313" key="6">
    <source>
        <dbReference type="EMBL" id="PJZ68027.1"/>
    </source>
</evidence>
<keyword evidence="4" id="KW-1133">Transmembrane helix</keyword>
<evidence type="ECO:0000256" key="2">
    <source>
        <dbReference type="SAM" id="Coils"/>
    </source>
</evidence>
<dbReference type="RefSeq" id="WP_100715557.1">
    <property type="nucleotide sequence ID" value="NZ_NPDY01000041.1"/>
</dbReference>
<keyword evidence="2" id="KW-0175">Coiled coil</keyword>
<gene>
    <name evidence="6" type="ORF">CH360_18375</name>
    <name evidence="7" type="ORF">CH373_18265</name>
</gene>
<sequence>MIKNKFLYKISPGIRTKLSFFTAILVVAILALTSVIYYGQQKKALEEKIDSELRAPLEYINTVVLDLEKLSRSLILIEEFKIRIKEKQAQLSKFKRKVTQKETGFFGTLKSIGASLGLKVKYDYKVRAVDTYYTRYLSPKEIQDFESKVKNELRKENGAPIEQLTYSKLTTIAKKTAEARLAAESFKIRLGEIDEESKAAAEELSSKDLDPKRTKELETLKGNLEKERKLSEKSLQDSERKVLAGEANMVRSLQNFFKGSYKDRISSLGLLPDKIRILAFNRTGKQTLDTGLLFPQSSSTGKKLFGFSEFEKNKDELFQRDKLLISLQEKTDAENYEIAGRQYEVVSRSVFRNLNTAERAKILTKEIQNDDWEDFLSRDREVSKEISNLTEKLKVKLDELKKTGKLKPSADPEFRGLYSEYKRILKKRETFLYELSPYISLKKENANQWKKEKDELEEKLKNLSAELSQLQKQLKGSKPKENSELSAEEIQEKIRALEFQSEEIRDSLQSMILTKDDWTQYDENKSEDAFFGLREAALDDFAFLPYKTDSSSIKRYWKSPEERKQIRAKWKILRDWIMAGESETEIPKQTKNAALNAGILVRSRSEVEELMWNLDSTPFVIDHEQEKGLVFDLLNKDHLGYNLIILDRTDGLREIKRNREELLQYTAVIGTFAILLAYGLAWVVVRRIKAIIKKSEEVGEGNLKVEFPLSGYDEIGVLSESLNNMVTGLREREELRGELIAAEEIQKRLLPDKFPTNLNGRVEFGAFYKAMAGVGGDYYDFIELEKGKVALCIGDVSNHGVGPAIVMALFRSQVRSILRKGERDLKKVLLELNGYLYEDTPDHMFITFFLGIFDSNTSRFDFISAGHVKPLLFDSSERKLMELPAGGSPIGMDDNDFFATTIQAKTVKLESGDFFFQYTDGLDEARSPDGGLYGKERLHKIVGKSLGKSPQDLISAIVTDVESFTNKEIGKPGLSDLTDDIAMIAIRCR</sequence>
<dbReference type="GO" id="GO:0016791">
    <property type="term" value="F:phosphatase activity"/>
    <property type="evidence" value="ECO:0007669"/>
    <property type="project" value="TreeGrafter"/>
</dbReference>
<dbReference type="PANTHER" id="PTHR43156:SF2">
    <property type="entry name" value="STAGE II SPORULATION PROTEIN E"/>
    <property type="match status" value="1"/>
</dbReference>
<protein>
    <submittedName>
        <fullName evidence="7">Guanylate cyclase</fullName>
    </submittedName>
</protein>
<dbReference type="InterPro" id="IPR001932">
    <property type="entry name" value="PPM-type_phosphatase-like_dom"/>
</dbReference>
<feature type="domain" description="HAMP" evidence="5">
    <location>
        <begin position="682"/>
        <end position="734"/>
    </location>
</feature>
<evidence type="ECO:0000256" key="1">
    <source>
        <dbReference type="ARBA" id="ARBA00022801"/>
    </source>
</evidence>
<dbReference type="AlphaFoldDB" id="A0A2M9ZI69"/>
<feature type="coiled-coil region" evidence="2">
    <location>
        <begin position="439"/>
        <end position="507"/>
    </location>
</feature>
<dbReference type="Gene3D" id="6.10.340.10">
    <property type="match status" value="1"/>
</dbReference>
<reference evidence="8 9" key="1">
    <citation type="submission" date="2017-07" db="EMBL/GenBank/DDBJ databases">
        <title>Leptospira spp. isolated from tropical soils.</title>
        <authorList>
            <person name="Thibeaux R."/>
            <person name="Iraola G."/>
            <person name="Ferres I."/>
            <person name="Bierque E."/>
            <person name="Girault D."/>
            <person name="Soupe-Gilbert M.-E."/>
            <person name="Picardeau M."/>
            <person name="Goarant C."/>
        </authorList>
    </citation>
    <scope>NUCLEOTIDE SEQUENCE [LARGE SCALE GENOMIC DNA]</scope>
    <source>
        <strain evidence="7 9">FH1-B-B1</strain>
        <strain evidence="6 8">FH1-B-C1</strain>
    </source>
</reference>
<feature type="region of interest" description="Disordered" evidence="3">
    <location>
        <begin position="202"/>
        <end position="223"/>
    </location>
</feature>
<dbReference type="SMART" id="SM00331">
    <property type="entry name" value="PP2C_SIG"/>
    <property type="match status" value="1"/>
</dbReference>
<dbReference type="EMBL" id="NPDY01000041">
    <property type="protein sequence ID" value="PJZ68027.1"/>
    <property type="molecule type" value="Genomic_DNA"/>
</dbReference>
<dbReference type="SUPFAM" id="SSF158472">
    <property type="entry name" value="HAMP domain-like"/>
    <property type="match status" value="1"/>
</dbReference>
<accession>A0A2M9ZI69</accession>
<proteinExistence type="predicted"/>
<evidence type="ECO:0000313" key="9">
    <source>
        <dbReference type="Proteomes" id="UP000231990"/>
    </source>
</evidence>
<dbReference type="Pfam" id="PF00672">
    <property type="entry name" value="HAMP"/>
    <property type="match status" value="1"/>
</dbReference>
<organism evidence="7 9">
    <name type="scientific">Leptospira perolatii</name>
    <dbReference type="NCBI Taxonomy" id="2023191"/>
    <lineage>
        <taxon>Bacteria</taxon>
        <taxon>Pseudomonadati</taxon>
        <taxon>Spirochaetota</taxon>
        <taxon>Spirochaetia</taxon>
        <taxon>Leptospirales</taxon>
        <taxon>Leptospiraceae</taxon>
        <taxon>Leptospira</taxon>
    </lineage>
</organism>
<dbReference type="InterPro" id="IPR003660">
    <property type="entry name" value="HAMP_dom"/>
</dbReference>
<name>A0A2M9ZI69_9LEPT</name>
<dbReference type="SMART" id="SM00304">
    <property type="entry name" value="HAMP"/>
    <property type="match status" value="1"/>
</dbReference>
<keyword evidence="4" id="KW-0812">Transmembrane</keyword>
<dbReference type="EMBL" id="NPDZ01000026">
    <property type="protein sequence ID" value="PJZ71664.1"/>
    <property type="molecule type" value="Genomic_DNA"/>
</dbReference>
<dbReference type="InterPro" id="IPR052016">
    <property type="entry name" value="Bact_Sigma-Reg"/>
</dbReference>
<dbReference type="PANTHER" id="PTHR43156">
    <property type="entry name" value="STAGE II SPORULATION PROTEIN E-RELATED"/>
    <property type="match status" value="1"/>
</dbReference>
<evidence type="ECO:0000256" key="4">
    <source>
        <dbReference type="SAM" id="Phobius"/>
    </source>
</evidence>
<dbReference type="CDD" id="cd06225">
    <property type="entry name" value="HAMP"/>
    <property type="match status" value="1"/>
</dbReference>
<dbReference type="GO" id="GO:0016020">
    <property type="term" value="C:membrane"/>
    <property type="evidence" value="ECO:0007669"/>
    <property type="project" value="InterPro"/>
</dbReference>
<dbReference type="OrthoDB" id="343514at2"/>
<dbReference type="InterPro" id="IPR036457">
    <property type="entry name" value="PPM-type-like_dom_sf"/>
</dbReference>
<dbReference type="Gene3D" id="3.60.40.10">
    <property type="entry name" value="PPM-type phosphatase domain"/>
    <property type="match status" value="1"/>
</dbReference>
<evidence type="ECO:0000313" key="7">
    <source>
        <dbReference type="EMBL" id="PJZ71664.1"/>
    </source>
</evidence>
<feature type="transmembrane region" description="Helical" evidence="4">
    <location>
        <begin position="662"/>
        <end position="685"/>
    </location>
</feature>
<evidence type="ECO:0000259" key="5">
    <source>
        <dbReference type="PROSITE" id="PS50885"/>
    </source>
</evidence>
<keyword evidence="8" id="KW-1185">Reference proteome</keyword>
<comment type="caution">
    <text evidence="7">The sequence shown here is derived from an EMBL/GenBank/DDBJ whole genome shotgun (WGS) entry which is preliminary data.</text>
</comment>
<evidence type="ECO:0000313" key="8">
    <source>
        <dbReference type="Proteomes" id="UP000231962"/>
    </source>
</evidence>